<reference evidence="1" key="1">
    <citation type="submission" date="2021-01" db="EMBL/GenBank/DDBJ databases">
        <authorList>
            <consortium name="Genoscope - CEA"/>
            <person name="William W."/>
        </authorList>
    </citation>
    <scope>NUCLEOTIDE SEQUENCE</scope>
</reference>
<protein>
    <submittedName>
        <fullName evidence="1">Uncharacterized protein</fullName>
    </submittedName>
</protein>
<dbReference type="OMA" id="MEIQDEY"/>
<keyword evidence="2" id="KW-1185">Reference proteome</keyword>
<sequence>MGISVAKPTRNILETKHTNQIENQIEILDSENFDADNQTMSPIEYITNEQQRSSSNITGIYARRNQRRRNGIIVAKTSQIDDEIEFQDEN</sequence>
<dbReference type="AlphaFoldDB" id="A0A8S1Y256"/>
<dbReference type="OrthoDB" id="10353529at2759"/>
<evidence type="ECO:0000313" key="2">
    <source>
        <dbReference type="Proteomes" id="UP000683925"/>
    </source>
</evidence>
<comment type="caution">
    <text evidence="1">The sequence shown here is derived from an EMBL/GenBank/DDBJ whole genome shotgun (WGS) entry which is preliminary data.</text>
</comment>
<accession>A0A8S1Y256</accession>
<name>A0A8S1Y256_PAROT</name>
<gene>
    <name evidence="1" type="ORF">POCTA_138.1.T1380016</name>
</gene>
<proteinExistence type="predicted"/>
<evidence type="ECO:0000313" key="1">
    <source>
        <dbReference type="EMBL" id="CAD8206412.1"/>
    </source>
</evidence>
<organism evidence="1 2">
    <name type="scientific">Paramecium octaurelia</name>
    <dbReference type="NCBI Taxonomy" id="43137"/>
    <lineage>
        <taxon>Eukaryota</taxon>
        <taxon>Sar</taxon>
        <taxon>Alveolata</taxon>
        <taxon>Ciliophora</taxon>
        <taxon>Intramacronucleata</taxon>
        <taxon>Oligohymenophorea</taxon>
        <taxon>Peniculida</taxon>
        <taxon>Parameciidae</taxon>
        <taxon>Paramecium</taxon>
    </lineage>
</organism>
<dbReference type="EMBL" id="CAJJDP010000139">
    <property type="protein sequence ID" value="CAD8206412.1"/>
    <property type="molecule type" value="Genomic_DNA"/>
</dbReference>
<dbReference type="Proteomes" id="UP000683925">
    <property type="component" value="Unassembled WGS sequence"/>
</dbReference>